<reference evidence="2 3" key="1">
    <citation type="submission" date="2018-01" db="EMBL/GenBank/DDBJ databases">
        <title>Arthrobacter sp. nov., from glaciers in China.</title>
        <authorList>
            <person name="Liu Q."/>
            <person name="Xin Y.-H."/>
        </authorList>
    </citation>
    <scope>NUCLEOTIDE SEQUENCE [LARGE SCALE GENOMIC DNA]</scope>
    <source>
        <strain evidence="2 3">HLT2-12-2</strain>
    </source>
</reference>
<dbReference type="Proteomes" id="UP000237061">
    <property type="component" value="Unassembled WGS sequence"/>
</dbReference>
<evidence type="ECO:0000256" key="1">
    <source>
        <dbReference type="SAM" id="Phobius"/>
    </source>
</evidence>
<evidence type="ECO:0000313" key="2">
    <source>
        <dbReference type="EMBL" id="POH72358.1"/>
    </source>
</evidence>
<keyword evidence="1" id="KW-1133">Transmembrane helix</keyword>
<protein>
    <submittedName>
        <fullName evidence="2">Uncharacterized protein</fullName>
    </submittedName>
</protein>
<feature type="transmembrane region" description="Helical" evidence="1">
    <location>
        <begin position="7"/>
        <end position="28"/>
    </location>
</feature>
<accession>A0A2S3ZT11</accession>
<comment type="caution">
    <text evidence="2">The sequence shown here is derived from an EMBL/GenBank/DDBJ whole genome shotgun (WGS) entry which is preliminary data.</text>
</comment>
<proteinExistence type="predicted"/>
<sequence>MIDWFGFLTVALTTLVGAGFVVVMYSLGVRLTAVSSDDAEHVNQTAKWGSYVCFGFCVVAVVLAIILIVPHLNEPFFAMLEHLF</sequence>
<keyword evidence="1" id="KW-0812">Transmembrane</keyword>
<dbReference type="EMBL" id="PPXC01000014">
    <property type="protein sequence ID" value="POH72358.1"/>
    <property type="molecule type" value="Genomic_DNA"/>
</dbReference>
<gene>
    <name evidence="2" type="ORF">CVS27_15820</name>
</gene>
<organism evidence="2 3">
    <name type="scientific">Arthrobacter glacialis</name>
    <dbReference type="NCBI Taxonomy" id="1664"/>
    <lineage>
        <taxon>Bacteria</taxon>
        <taxon>Bacillati</taxon>
        <taxon>Actinomycetota</taxon>
        <taxon>Actinomycetes</taxon>
        <taxon>Micrococcales</taxon>
        <taxon>Micrococcaceae</taxon>
        <taxon>Arthrobacter</taxon>
    </lineage>
</organism>
<dbReference type="OrthoDB" id="4950741at2"/>
<keyword evidence="1" id="KW-0472">Membrane</keyword>
<name>A0A2S3ZT11_ARTGL</name>
<feature type="transmembrane region" description="Helical" evidence="1">
    <location>
        <begin position="48"/>
        <end position="69"/>
    </location>
</feature>
<keyword evidence="3" id="KW-1185">Reference proteome</keyword>
<dbReference type="AlphaFoldDB" id="A0A2S3ZT11"/>
<dbReference type="RefSeq" id="WP_103466815.1">
    <property type="nucleotide sequence ID" value="NZ_PPXB01000016.1"/>
</dbReference>
<evidence type="ECO:0000313" key="3">
    <source>
        <dbReference type="Proteomes" id="UP000237061"/>
    </source>
</evidence>